<evidence type="ECO:0000313" key="2">
    <source>
        <dbReference type="Proteomes" id="UP001281147"/>
    </source>
</evidence>
<reference evidence="1" key="1">
    <citation type="submission" date="2023-07" db="EMBL/GenBank/DDBJ databases">
        <title>Black Yeasts Isolated from many extreme environments.</title>
        <authorList>
            <person name="Coleine C."/>
            <person name="Stajich J.E."/>
            <person name="Selbmann L."/>
        </authorList>
    </citation>
    <scope>NUCLEOTIDE SEQUENCE</scope>
    <source>
        <strain evidence="1">CCFEE 5714</strain>
    </source>
</reference>
<keyword evidence="2" id="KW-1185">Reference proteome</keyword>
<dbReference type="EMBL" id="JAUTXU010000398">
    <property type="protein sequence ID" value="KAK3681524.1"/>
    <property type="molecule type" value="Genomic_DNA"/>
</dbReference>
<sequence length="396" mass="45124">MAAVQSMPGLPSKPLPKYEQEPESKFDLEWADLVTLDLSQFDTPGGKERLAAQLKEAIHNVGFFYITNFGLSQDDVDRQFAIGKEFFSLPTEEKVKYKGSSLQRGCLLDRFDLRPGFSAILDDADFLVADLMNGNYNGYRPKGSGEILPGKRDNVEMYNVFKFIPQLEREQPAIVNEHREEIERFQRKIAEDVVQKLLVLISIILELPEDYLAKGHQYDDVSECHLRYMIYRHRTPEENAEYQNLYSKGHSDFGSLTLLFRQPVAALQIRMPDGSWKWVKPYPGSITVNIADVLQFWTAGYLKSSIHRVVAPPADQAHIDRLGLLYFLRPAYDLKLKTLDSPLLKRLGLKPENDTADEIKAGDWVRARVKGNQDKVPQGGNLEKPVIGGIKAKYYD</sequence>
<gene>
    <name evidence="1" type="ORF">LTR37_020867</name>
</gene>
<evidence type="ECO:0000313" key="1">
    <source>
        <dbReference type="EMBL" id="KAK3681524.1"/>
    </source>
</evidence>
<accession>A0ACC3MA67</accession>
<name>A0ACC3MA67_9PEZI</name>
<comment type="caution">
    <text evidence="1">The sequence shown here is derived from an EMBL/GenBank/DDBJ whole genome shotgun (WGS) entry which is preliminary data.</text>
</comment>
<organism evidence="1 2">
    <name type="scientific">Vermiconidia calcicola</name>
    <dbReference type="NCBI Taxonomy" id="1690605"/>
    <lineage>
        <taxon>Eukaryota</taxon>
        <taxon>Fungi</taxon>
        <taxon>Dikarya</taxon>
        <taxon>Ascomycota</taxon>
        <taxon>Pezizomycotina</taxon>
        <taxon>Dothideomycetes</taxon>
        <taxon>Dothideomycetidae</taxon>
        <taxon>Mycosphaerellales</taxon>
        <taxon>Extremaceae</taxon>
        <taxon>Vermiconidia</taxon>
    </lineage>
</organism>
<protein>
    <submittedName>
        <fullName evidence="1">Uncharacterized protein</fullName>
    </submittedName>
</protein>
<proteinExistence type="predicted"/>
<dbReference type="Proteomes" id="UP001281147">
    <property type="component" value="Unassembled WGS sequence"/>
</dbReference>